<protein>
    <submittedName>
        <fullName evidence="1">Uncharacterized protein</fullName>
    </submittedName>
</protein>
<organism evidence="1 2">
    <name type="scientific">Microlunatus antarcticus</name>
    <dbReference type="NCBI Taxonomy" id="53388"/>
    <lineage>
        <taxon>Bacteria</taxon>
        <taxon>Bacillati</taxon>
        <taxon>Actinomycetota</taxon>
        <taxon>Actinomycetes</taxon>
        <taxon>Propionibacteriales</taxon>
        <taxon>Propionibacteriaceae</taxon>
        <taxon>Microlunatus</taxon>
    </lineage>
</organism>
<evidence type="ECO:0000313" key="2">
    <source>
        <dbReference type="Proteomes" id="UP000565572"/>
    </source>
</evidence>
<sequence length="164" mass="16618">MSTPSLDGVAAFVPVSREQATALRSGDDLGDLVAYAPGPALQAAHGLGPTDEEEAGFVALGYAGLGALLTGPGLRTVLAVDVGGGQVQASGSEFGQVQLHGLTWAQVSAVFADEPDASPDLDAARALVAGRSLADVADDEEFVGLVDRWDLLWYAPAELDASAG</sequence>
<dbReference type="Proteomes" id="UP000565572">
    <property type="component" value="Unassembled WGS sequence"/>
</dbReference>
<gene>
    <name evidence="1" type="ORF">FHX39_002614</name>
</gene>
<dbReference type="EMBL" id="JACHZG010000001">
    <property type="protein sequence ID" value="MBB3327670.1"/>
    <property type="molecule type" value="Genomic_DNA"/>
</dbReference>
<keyword evidence="2" id="KW-1185">Reference proteome</keyword>
<dbReference type="Pfam" id="PF21853">
    <property type="entry name" value="DUF6912"/>
    <property type="match status" value="1"/>
</dbReference>
<dbReference type="RefSeq" id="WP_183339046.1">
    <property type="nucleotide sequence ID" value="NZ_JACHZG010000001.1"/>
</dbReference>
<evidence type="ECO:0000313" key="1">
    <source>
        <dbReference type="EMBL" id="MBB3327670.1"/>
    </source>
</evidence>
<reference evidence="1 2" key="1">
    <citation type="submission" date="2020-08" db="EMBL/GenBank/DDBJ databases">
        <title>Sequencing the genomes of 1000 actinobacteria strains.</title>
        <authorList>
            <person name="Klenk H.-P."/>
        </authorList>
    </citation>
    <scope>NUCLEOTIDE SEQUENCE [LARGE SCALE GENOMIC DNA]</scope>
    <source>
        <strain evidence="1 2">DSM 11053</strain>
    </source>
</reference>
<proteinExistence type="predicted"/>
<accession>A0A7W5JWT4</accession>
<comment type="caution">
    <text evidence="1">The sequence shown here is derived from an EMBL/GenBank/DDBJ whole genome shotgun (WGS) entry which is preliminary data.</text>
</comment>
<dbReference type="AlphaFoldDB" id="A0A7W5JWT4"/>
<name>A0A7W5JWT4_9ACTN</name>
<dbReference type="InterPro" id="IPR054206">
    <property type="entry name" value="DUF6912"/>
</dbReference>